<evidence type="ECO:0000313" key="2">
    <source>
        <dbReference type="Proteomes" id="UP001359559"/>
    </source>
</evidence>
<keyword evidence="2" id="KW-1185">Reference proteome</keyword>
<name>A0AAN9KK73_CLITE</name>
<organism evidence="1 2">
    <name type="scientific">Clitoria ternatea</name>
    <name type="common">Butterfly pea</name>
    <dbReference type="NCBI Taxonomy" id="43366"/>
    <lineage>
        <taxon>Eukaryota</taxon>
        <taxon>Viridiplantae</taxon>
        <taxon>Streptophyta</taxon>
        <taxon>Embryophyta</taxon>
        <taxon>Tracheophyta</taxon>
        <taxon>Spermatophyta</taxon>
        <taxon>Magnoliopsida</taxon>
        <taxon>eudicotyledons</taxon>
        <taxon>Gunneridae</taxon>
        <taxon>Pentapetalae</taxon>
        <taxon>rosids</taxon>
        <taxon>fabids</taxon>
        <taxon>Fabales</taxon>
        <taxon>Fabaceae</taxon>
        <taxon>Papilionoideae</taxon>
        <taxon>50 kb inversion clade</taxon>
        <taxon>NPAAA clade</taxon>
        <taxon>indigoferoid/millettioid clade</taxon>
        <taxon>Phaseoleae</taxon>
        <taxon>Clitoria</taxon>
    </lineage>
</organism>
<gene>
    <name evidence="1" type="ORF">RJT34_04064</name>
</gene>
<comment type="caution">
    <text evidence="1">The sequence shown here is derived from an EMBL/GenBank/DDBJ whole genome shotgun (WGS) entry which is preliminary data.</text>
</comment>
<protein>
    <submittedName>
        <fullName evidence="1">Uncharacterized protein</fullName>
    </submittedName>
</protein>
<dbReference type="EMBL" id="JAYKXN010000001">
    <property type="protein sequence ID" value="KAK7319345.1"/>
    <property type="molecule type" value="Genomic_DNA"/>
</dbReference>
<accession>A0AAN9KK73</accession>
<dbReference type="Proteomes" id="UP001359559">
    <property type="component" value="Unassembled WGS sequence"/>
</dbReference>
<sequence length="77" mass="8850">MFRLRGRLVPLSNRENLHWSSGVSGRKEAGTDKVTACSVTSRHALTLCYTGNCVDLLLSFQYSFLHYNFPLFLFRFC</sequence>
<proteinExistence type="predicted"/>
<reference evidence="1 2" key="1">
    <citation type="submission" date="2024-01" db="EMBL/GenBank/DDBJ databases">
        <title>The genomes of 5 underutilized Papilionoideae crops provide insights into root nodulation and disease resistance.</title>
        <authorList>
            <person name="Yuan L."/>
        </authorList>
    </citation>
    <scope>NUCLEOTIDE SEQUENCE [LARGE SCALE GENOMIC DNA]</scope>
    <source>
        <strain evidence="1">LY-2023</strain>
        <tissue evidence="1">Leaf</tissue>
    </source>
</reference>
<evidence type="ECO:0000313" key="1">
    <source>
        <dbReference type="EMBL" id="KAK7319345.1"/>
    </source>
</evidence>
<dbReference type="AlphaFoldDB" id="A0AAN9KK73"/>